<dbReference type="PANTHER" id="PTHR22954:SF3">
    <property type="entry name" value="PROTEIN CBG08539"/>
    <property type="match status" value="1"/>
</dbReference>
<dbReference type="Proteomes" id="UP000075883">
    <property type="component" value="Unassembled WGS sequence"/>
</dbReference>
<accession>A0A182M040</accession>
<reference evidence="1" key="2">
    <citation type="submission" date="2020-05" db="UniProtKB">
        <authorList>
            <consortium name="EnsemblMetazoa"/>
        </authorList>
    </citation>
    <scope>IDENTIFICATION</scope>
    <source>
        <strain evidence="1">A-37</strain>
    </source>
</reference>
<dbReference type="STRING" id="139723.A0A182M040"/>
<sequence>MEKKLKSVQLKKRQAIELVKTVEQFTSEYTDERVGEVPVCLEQLEKYYEEFLQANAKVSELDDDAAEMCVVERCEMDTRYRRVKGFLLRRQPTNPGVNSDSILIASLTTNSSGRSSGVNLRLPKIELPTFDSDSTKWLTFRDRFVAMIDSSADIPNIMKLQYLLSSLKGDAGLLFEHTTLTADNYDVTWTALLKRYDNPRTLVRDYYRKIHHLPTVSHEQVDELAQLVDEFTRHVNGLKKLDEPVEYWDTPLANLLFMKLDAKTILAWKNHSAQHAKDKYKELVDFLHNRVRILKSTREFSHNSAEVNTRMVAGNKKPSEHRTKVVGNTATAGRALPQVSAPQLSCILGCTEPHHLRNCPEFTSRHLRREIAVNDCVGDRRLLGVERRLMANPAMDSEYQKFMADYEQLGHMV</sequence>
<protein>
    <submittedName>
        <fullName evidence="1">Uncharacterized protein</fullName>
    </submittedName>
</protein>
<dbReference type="VEuPathDB" id="VectorBase:ACUA006179"/>
<dbReference type="EMBL" id="AXCM01015539">
    <property type="status" value="NOT_ANNOTATED_CDS"/>
    <property type="molecule type" value="Genomic_DNA"/>
</dbReference>
<dbReference type="PANTHER" id="PTHR22954">
    <property type="entry name" value="RETROVIRAL PROTEASE-RELATED"/>
    <property type="match status" value="1"/>
</dbReference>
<dbReference type="Pfam" id="PF03564">
    <property type="entry name" value="DUF1759"/>
    <property type="match status" value="1"/>
</dbReference>
<dbReference type="InterPro" id="IPR005312">
    <property type="entry name" value="DUF1759"/>
</dbReference>
<name>A0A182M040_9DIPT</name>
<dbReference type="EnsemblMetazoa" id="ACUA006179-RA">
    <property type="protein sequence ID" value="ACUA006179-PA"/>
    <property type="gene ID" value="ACUA006179"/>
</dbReference>
<keyword evidence="2" id="KW-1185">Reference proteome</keyword>
<dbReference type="AlphaFoldDB" id="A0A182M040"/>
<evidence type="ECO:0000313" key="1">
    <source>
        <dbReference type="EnsemblMetazoa" id="ACUA006179-PA"/>
    </source>
</evidence>
<reference evidence="2" key="1">
    <citation type="submission" date="2013-09" db="EMBL/GenBank/DDBJ databases">
        <title>The Genome Sequence of Anopheles culicifacies species A.</title>
        <authorList>
            <consortium name="The Broad Institute Genomics Platform"/>
            <person name="Neafsey D.E."/>
            <person name="Besansky N."/>
            <person name="Howell P."/>
            <person name="Walton C."/>
            <person name="Young S.K."/>
            <person name="Zeng Q."/>
            <person name="Gargeya S."/>
            <person name="Fitzgerald M."/>
            <person name="Haas B."/>
            <person name="Abouelleil A."/>
            <person name="Allen A.W."/>
            <person name="Alvarado L."/>
            <person name="Arachchi H.M."/>
            <person name="Berlin A.M."/>
            <person name="Chapman S.B."/>
            <person name="Gainer-Dewar J."/>
            <person name="Goldberg J."/>
            <person name="Griggs A."/>
            <person name="Gujja S."/>
            <person name="Hansen M."/>
            <person name="Howarth C."/>
            <person name="Imamovic A."/>
            <person name="Ireland A."/>
            <person name="Larimer J."/>
            <person name="McCowan C."/>
            <person name="Murphy C."/>
            <person name="Pearson M."/>
            <person name="Poon T.W."/>
            <person name="Priest M."/>
            <person name="Roberts A."/>
            <person name="Saif S."/>
            <person name="Shea T."/>
            <person name="Sisk P."/>
            <person name="Sykes S."/>
            <person name="Wortman J."/>
            <person name="Nusbaum C."/>
            <person name="Birren B."/>
        </authorList>
    </citation>
    <scope>NUCLEOTIDE SEQUENCE [LARGE SCALE GENOMIC DNA]</scope>
    <source>
        <strain evidence="2">A-37</strain>
    </source>
</reference>
<evidence type="ECO:0000313" key="2">
    <source>
        <dbReference type="Proteomes" id="UP000075883"/>
    </source>
</evidence>
<proteinExistence type="predicted"/>
<organism evidence="1 2">
    <name type="scientific">Anopheles culicifacies</name>
    <dbReference type="NCBI Taxonomy" id="139723"/>
    <lineage>
        <taxon>Eukaryota</taxon>
        <taxon>Metazoa</taxon>
        <taxon>Ecdysozoa</taxon>
        <taxon>Arthropoda</taxon>
        <taxon>Hexapoda</taxon>
        <taxon>Insecta</taxon>
        <taxon>Pterygota</taxon>
        <taxon>Neoptera</taxon>
        <taxon>Endopterygota</taxon>
        <taxon>Diptera</taxon>
        <taxon>Nematocera</taxon>
        <taxon>Culicoidea</taxon>
        <taxon>Culicidae</taxon>
        <taxon>Anophelinae</taxon>
        <taxon>Anopheles</taxon>
        <taxon>culicifacies species complex</taxon>
    </lineage>
</organism>